<keyword evidence="2 6" id="KW-0813">Transport</keyword>
<evidence type="ECO:0000259" key="7">
    <source>
        <dbReference type="PROSITE" id="PS50928"/>
    </source>
</evidence>
<evidence type="ECO:0000256" key="6">
    <source>
        <dbReference type="RuleBase" id="RU363032"/>
    </source>
</evidence>
<dbReference type="AlphaFoldDB" id="A0A9C7G9H4"/>
<dbReference type="InterPro" id="IPR035906">
    <property type="entry name" value="MetI-like_sf"/>
</dbReference>
<dbReference type="PROSITE" id="PS50928">
    <property type="entry name" value="ABC_TM1"/>
    <property type="match status" value="1"/>
</dbReference>
<proteinExistence type="inferred from homology"/>
<dbReference type="RefSeq" id="WP_230496501.1">
    <property type="nucleotide sequence ID" value="NZ_CAKJTG010000009.1"/>
</dbReference>
<feature type="transmembrane region" description="Helical" evidence="6">
    <location>
        <begin position="85"/>
        <end position="106"/>
    </location>
</feature>
<evidence type="ECO:0000256" key="4">
    <source>
        <dbReference type="ARBA" id="ARBA00022989"/>
    </source>
</evidence>
<comment type="similarity">
    <text evidence="6">Belongs to the binding-protein-dependent transport system permease family.</text>
</comment>
<organism evidence="8 9">
    <name type="scientific">Pseudoneobacillus rhizosphaerae</name>
    <dbReference type="NCBI Taxonomy" id="2880968"/>
    <lineage>
        <taxon>Bacteria</taxon>
        <taxon>Bacillati</taxon>
        <taxon>Bacillota</taxon>
        <taxon>Bacilli</taxon>
        <taxon>Bacillales</taxon>
        <taxon>Bacillaceae</taxon>
        <taxon>Pseudoneobacillus</taxon>
    </lineage>
</organism>
<keyword evidence="3 6" id="KW-0812">Transmembrane</keyword>
<dbReference type="PANTHER" id="PTHR43839:SF3">
    <property type="entry name" value="OLIGOPEPTIDE ABC TRANSPORTER, PERMEASE PROTEIN"/>
    <property type="match status" value="1"/>
</dbReference>
<keyword evidence="4 6" id="KW-1133">Transmembrane helix</keyword>
<feature type="domain" description="ABC transmembrane type-1" evidence="7">
    <location>
        <begin position="81"/>
        <end position="289"/>
    </location>
</feature>
<evidence type="ECO:0000313" key="9">
    <source>
        <dbReference type="Proteomes" id="UP000789845"/>
    </source>
</evidence>
<feature type="transmembrane region" description="Helical" evidence="6">
    <location>
        <begin position="335"/>
        <end position="354"/>
    </location>
</feature>
<name>A0A9C7G9H4_9BACI</name>
<feature type="transmembrane region" description="Helical" evidence="6">
    <location>
        <begin position="209"/>
        <end position="234"/>
    </location>
</feature>
<feature type="transmembrane region" description="Helical" evidence="6">
    <location>
        <begin position="12"/>
        <end position="32"/>
    </location>
</feature>
<feature type="transmembrane region" description="Helical" evidence="6">
    <location>
        <begin position="151"/>
        <end position="170"/>
    </location>
</feature>
<dbReference type="InterPro" id="IPR000515">
    <property type="entry name" value="MetI-like"/>
</dbReference>
<evidence type="ECO:0000256" key="5">
    <source>
        <dbReference type="ARBA" id="ARBA00023136"/>
    </source>
</evidence>
<reference evidence="8" key="1">
    <citation type="submission" date="2021-10" db="EMBL/GenBank/DDBJ databases">
        <authorList>
            <person name="Criscuolo A."/>
        </authorList>
    </citation>
    <scope>NUCLEOTIDE SEQUENCE</scope>
    <source>
        <strain evidence="8">CIP111885</strain>
    </source>
</reference>
<keyword evidence="5 6" id="KW-0472">Membrane</keyword>
<dbReference type="GO" id="GO:0055085">
    <property type="term" value="P:transmembrane transport"/>
    <property type="evidence" value="ECO:0007669"/>
    <property type="project" value="InterPro"/>
</dbReference>
<evidence type="ECO:0000256" key="3">
    <source>
        <dbReference type="ARBA" id="ARBA00022692"/>
    </source>
</evidence>
<dbReference type="PANTHER" id="PTHR43839">
    <property type="entry name" value="OPPC IN A BINDING PROTEIN-DEPENDENT TRANSPORT SYSTEM"/>
    <property type="match status" value="1"/>
</dbReference>
<dbReference type="Proteomes" id="UP000789845">
    <property type="component" value="Unassembled WGS sequence"/>
</dbReference>
<feature type="transmembrane region" description="Helical" evidence="6">
    <location>
        <begin position="271"/>
        <end position="292"/>
    </location>
</feature>
<gene>
    <name evidence="8" type="primary">gsiD_4</name>
    <name evidence="8" type="ORF">NEOCIP111885_01953</name>
</gene>
<comment type="subcellular location">
    <subcellularLocation>
        <location evidence="6">Cell membrane</location>
        <topology evidence="6">Multi-pass membrane protein</topology>
    </subcellularLocation>
    <subcellularLocation>
        <location evidence="1">Membrane</location>
        <topology evidence="1">Multi-pass membrane protein</topology>
    </subcellularLocation>
</comment>
<protein>
    <submittedName>
        <fullName evidence="8">Glutathione transport system permease protein GsiD</fullName>
    </submittedName>
</protein>
<evidence type="ECO:0000256" key="2">
    <source>
        <dbReference type="ARBA" id="ARBA00022448"/>
    </source>
</evidence>
<keyword evidence="9" id="KW-1185">Reference proteome</keyword>
<dbReference type="Pfam" id="PF00528">
    <property type="entry name" value="BPD_transp_1"/>
    <property type="match status" value="1"/>
</dbReference>
<dbReference type="SUPFAM" id="SSF161098">
    <property type="entry name" value="MetI-like"/>
    <property type="match status" value="1"/>
</dbReference>
<accession>A0A9C7G9H4</accession>
<dbReference type="CDD" id="cd06261">
    <property type="entry name" value="TM_PBP2"/>
    <property type="match status" value="1"/>
</dbReference>
<sequence length="356" mass="41054">MNKLFRINYSLYIGVIFVSFLFFLSIFGPYLAPHTLTETLETKYENGTIFAPPLEPFEAAEFPLGTDKWGYDISSMILYGIRHTIFISLAITLIKMMIGTIIGIYVGTWKRTPSWMESIENSWSYVPLFLILYFCFNSINFGNILETSTLIFTFIIVTSVISMPSIISSVRKKSTEISKSVFIEAARTLGASRHRIIWKHIFPQMKESLLVMFILEIVYVITIMGQLALMNIFIGGTIVRYDPLIYLSITKELSGLVGQARGNIYGTLHVLVIPLILLLFTTLSFSLLANGLKNRYQSNYQRTPWIKTGFEPKLMPKRKEYEKRNSWWKFTDEKLISVIFIFIFIGVAFYFYSITK</sequence>
<dbReference type="EMBL" id="CAKJTG010000009">
    <property type="protein sequence ID" value="CAG9608261.1"/>
    <property type="molecule type" value="Genomic_DNA"/>
</dbReference>
<feature type="transmembrane region" description="Helical" evidence="6">
    <location>
        <begin position="126"/>
        <end position="145"/>
    </location>
</feature>
<dbReference type="Gene3D" id="1.10.3720.10">
    <property type="entry name" value="MetI-like"/>
    <property type="match status" value="1"/>
</dbReference>
<comment type="caution">
    <text evidence="8">The sequence shown here is derived from an EMBL/GenBank/DDBJ whole genome shotgun (WGS) entry which is preliminary data.</text>
</comment>
<dbReference type="GO" id="GO:0005886">
    <property type="term" value="C:plasma membrane"/>
    <property type="evidence" value="ECO:0007669"/>
    <property type="project" value="UniProtKB-SubCell"/>
</dbReference>
<evidence type="ECO:0000313" key="8">
    <source>
        <dbReference type="EMBL" id="CAG9608261.1"/>
    </source>
</evidence>
<evidence type="ECO:0000256" key="1">
    <source>
        <dbReference type="ARBA" id="ARBA00004141"/>
    </source>
</evidence>